<protein>
    <recommendedName>
        <fullName evidence="3">Gustatory receptor</fullName>
    </recommendedName>
</protein>
<keyword evidence="2" id="KW-1185">Reference proteome</keyword>
<dbReference type="AlphaFoldDB" id="A0AAU9UK22"/>
<accession>A0AAU9UK22</accession>
<proteinExistence type="predicted"/>
<organism evidence="1 2">
    <name type="scientific">Euphydryas editha</name>
    <name type="common">Edith's checkerspot</name>
    <dbReference type="NCBI Taxonomy" id="104508"/>
    <lineage>
        <taxon>Eukaryota</taxon>
        <taxon>Metazoa</taxon>
        <taxon>Ecdysozoa</taxon>
        <taxon>Arthropoda</taxon>
        <taxon>Hexapoda</taxon>
        <taxon>Insecta</taxon>
        <taxon>Pterygota</taxon>
        <taxon>Neoptera</taxon>
        <taxon>Endopterygota</taxon>
        <taxon>Lepidoptera</taxon>
        <taxon>Glossata</taxon>
        <taxon>Ditrysia</taxon>
        <taxon>Papilionoidea</taxon>
        <taxon>Nymphalidae</taxon>
        <taxon>Nymphalinae</taxon>
        <taxon>Euphydryas</taxon>
    </lineage>
</organism>
<sequence length="133" mass="15468">MSVLSASEYIHENVLALASTTDILNGYLIHNNKKFKNIVDHRRLYKNFILLILCIKECENFYMSIKEAERQCLLYSDCQGMENLFKNVHRINKAKFNKMTICSFFTMDAALPLRFLDLVATYTIVILQFALTS</sequence>
<gene>
    <name evidence="1" type="ORF">EEDITHA_LOCUS13377</name>
</gene>
<evidence type="ECO:0000313" key="1">
    <source>
        <dbReference type="EMBL" id="CAH2098241.1"/>
    </source>
</evidence>
<evidence type="ECO:0008006" key="3">
    <source>
        <dbReference type="Google" id="ProtNLM"/>
    </source>
</evidence>
<evidence type="ECO:0000313" key="2">
    <source>
        <dbReference type="Proteomes" id="UP001153954"/>
    </source>
</evidence>
<name>A0AAU9UK22_EUPED</name>
<comment type="caution">
    <text evidence="1">The sequence shown here is derived from an EMBL/GenBank/DDBJ whole genome shotgun (WGS) entry which is preliminary data.</text>
</comment>
<dbReference type="Proteomes" id="UP001153954">
    <property type="component" value="Unassembled WGS sequence"/>
</dbReference>
<dbReference type="EMBL" id="CAKOGL010000019">
    <property type="protein sequence ID" value="CAH2098241.1"/>
    <property type="molecule type" value="Genomic_DNA"/>
</dbReference>
<reference evidence="1" key="1">
    <citation type="submission" date="2022-03" db="EMBL/GenBank/DDBJ databases">
        <authorList>
            <person name="Tunstrom K."/>
        </authorList>
    </citation>
    <scope>NUCLEOTIDE SEQUENCE</scope>
</reference>